<dbReference type="RefSeq" id="WP_346820025.1">
    <property type="nucleotide sequence ID" value="NZ_JBDKWZ010000002.1"/>
</dbReference>
<evidence type="ECO:0000313" key="1">
    <source>
        <dbReference type="EMBL" id="MEN7547240.1"/>
    </source>
</evidence>
<proteinExistence type="predicted"/>
<dbReference type="Proteomes" id="UP001403385">
    <property type="component" value="Unassembled WGS sequence"/>
</dbReference>
<gene>
    <name evidence="1" type="ORF">AAG747_04930</name>
</gene>
<dbReference type="AlphaFoldDB" id="A0AAW9RVZ5"/>
<organism evidence="1 2">
    <name type="scientific">Rapidithrix thailandica</name>
    <dbReference type="NCBI Taxonomy" id="413964"/>
    <lineage>
        <taxon>Bacteria</taxon>
        <taxon>Pseudomonadati</taxon>
        <taxon>Bacteroidota</taxon>
        <taxon>Cytophagia</taxon>
        <taxon>Cytophagales</taxon>
        <taxon>Flammeovirgaceae</taxon>
        <taxon>Rapidithrix</taxon>
    </lineage>
</organism>
<name>A0AAW9RVZ5_9BACT</name>
<dbReference type="InterPro" id="IPR036641">
    <property type="entry name" value="HPT_dom_sf"/>
</dbReference>
<keyword evidence="2" id="KW-1185">Reference proteome</keyword>
<dbReference type="SUPFAM" id="SSF47226">
    <property type="entry name" value="Histidine-containing phosphotransfer domain, HPT domain"/>
    <property type="match status" value="1"/>
</dbReference>
<protein>
    <submittedName>
        <fullName evidence="1">Uncharacterized protein</fullName>
    </submittedName>
</protein>
<accession>A0AAW9RVZ5</accession>
<comment type="caution">
    <text evidence="1">The sequence shown here is derived from an EMBL/GenBank/DDBJ whole genome shotgun (WGS) entry which is preliminary data.</text>
</comment>
<dbReference type="EMBL" id="JBDKWZ010000002">
    <property type="protein sequence ID" value="MEN7547240.1"/>
    <property type="molecule type" value="Genomic_DNA"/>
</dbReference>
<sequence length="140" mass="16044">MNEFVPDFSTLNFLSNPLKAYHILPEKRKLICWTSLQAMSDGNQILLERTVRQLQVNLLVKVTQLQNATKAHDWDSVYRLAKALKSSLDIVDANIVQNLFDIIVQRAFLKAKVDSIPRLVQMCTTLCYTVLHELEQSEPS</sequence>
<evidence type="ECO:0000313" key="2">
    <source>
        <dbReference type="Proteomes" id="UP001403385"/>
    </source>
</evidence>
<reference evidence="1 2" key="1">
    <citation type="submission" date="2024-04" db="EMBL/GenBank/DDBJ databases">
        <title>Novel genus in family Flammeovirgaceae.</title>
        <authorList>
            <person name="Nguyen T.H."/>
            <person name="Vuong T.Q."/>
            <person name="Le H."/>
            <person name="Kim S.-G."/>
        </authorList>
    </citation>
    <scope>NUCLEOTIDE SEQUENCE [LARGE SCALE GENOMIC DNA]</scope>
    <source>
        <strain evidence="1 2">JCM 23209</strain>
    </source>
</reference>
<dbReference type="GO" id="GO:0000160">
    <property type="term" value="P:phosphorelay signal transduction system"/>
    <property type="evidence" value="ECO:0007669"/>
    <property type="project" value="InterPro"/>
</dbReference>